<dbReference type="OrthoDB" id="3246050at2759"/>
<feature type="domain" description="DUF7053" evidence="2">
    <location>
        <begin position="7"/>
        <end position="193"/>
    </location>
</feature>
<evidence type="ECO:0000313" key="3">
    <source>
        <dbReference type="EMBL" id="TVY57917.1"/>
    </source>
</evidence>
<dbReference type="InterPro" id="IPR055481">
    <property type="entry name" value="DUF7053"/>
</dbReference>
<dbReference type="PANTHER" id="PTHR38117">
    <property type="entry name" value="NACHT AND WD40 DOMAIN PROTEIN"/>
    <property type="match status" value="1"/>
</dbReference>
<protein>
    <recommendedName>
        <fullName evidence="2">DUF7053 domain-containing protein</fullName>
    </recommendedName>
</protein>
<reference evidence="3 4" key="1">
    <citation type="submission" date="2018-05" db="EMBL/GenBank/DDBJ databases">
        <title>Whole genome sequencing for identification of molecular markers to develop diagnostic detection tools for the regulated plant pathogen Lachnellula willkommii.</title>
        <authorList>
            <person name="Giroux E."/>
            <person name="Bilodeau G."/>
        </authorList>
    </citation>
    <scope>NUCLEOTIDE SEQUENCE [LARGE SCALE GENOMIC DNA]</scope>
    <source>
        <strain evidence="3 4">CBS 625.97</strain>
    </source>
</reference>
<evidence type="ECO:0000313" key="4">
    <source>
        <dbReference type="Proteomes" id="UP000481288"/>
    </source>
</evidence>
<comment type="caution">
    <text evidence="3">The sequence shown here is derived from an EMBL/GenBank/DDBJ whole genome shotgun (WGS) entry which is preliminary data.</text>
</comment>
<feature type="compositionally biased region" description="Low complexity" evidence="1">
    <location>
        <begin position="84"/>
        <end position="96"/>
    </location>
</feature>
<dbReference type="Proteomes" id="UP000481288">
    <property type="component" value="Unassembled WGS sequence"/>
</dbReference>
<dbReference type="AlphaFoldDB" id="A0A7D8ZBI3"/>
<evidence type="ECO:0000259" key="2">
    <source>
        <dbReference type="Pfam" id="PF23155"/>
    </source>
</evidence>
<accession>A0A7D8ZBI3</accession>
<dbReference type="EMBL" id="QGMG01000068">
    <property type="protein sequence ID" value="TVY57917.1"/>
    <property type="molecule type" value="Genomic_DNA"/>
</dbReference>
<organism evidence="3 4">
    <name type="scientific">Lachnellula cervina</name>
    <dbReference type="NCBI Taxonomy" id="1316786"/>
    <lineage>
        <taxon>Eukaryota</taxon>
        <taxon>Fungi</taxon>
        <taxon>Dikarya</taxon>
        <taxon>Ascomycota</taxon>
        <taxon>Pezizomycotina</taxon>
        <taxon>Leotiomycetes</taxon>
        <taxon>Helotiales</taxon>
        <taxon>Lachnaceae</taxon>
        <taxon>Lachnellula</taxon>
    </lineage>
</organism>
<name>A0A7D8ZBI3_9HELO</name>
<evidence type="ECO:0000256" key="1">
    <source>
        <dbReference type="SAM" id="MobiDB-lite"/>
    </source>
</evidence>
<sequence length="234" mass="25758">MSSYFTTTTTVTTTTALPPTITLPEILTILHDPALMLTINPLLKSATPLPTPSIHAFYKTVPASLKPSSATSIEQIPVFSVVEAASPSSSSQGTAPGEEQEQNTWRGTWSKRFIPDELTYETSMQHTPSGMFAITHAPLGVHSVTTWTVTHNKNGDGFVLEKEGKVTSNRMLMGFIRTTLQESYDRLARDFVVLLQREVGKKRERGKGEKEKEKEKVIVEQPAAEELVEAVTVT</sequence>
<proteinExistence type="predicted"/>
<keyword evidence="4" id="KW-1185">Reference proteome</keyword>
<gene>
    <name evidence="3" type="ORF">LCER1_G001166</name>
</gene>
<dbReference type="PANTHER" id="PTHR38117:SF2">
    <property type="entry name" value="NACHT AND WD40 DOMAIN PROTEIN"/>
    <property type="match status" value="1"/>
</dbReference>
<feature type="region of interest" description="Disordered" evidence="1">
    <location>
        <begin position="84"/>
        <end position="106"/>
    </location>
</feature>
<dbReference type="Pfam" id="PF23155">
    <property type="entry name" value="DUF7053"/>
    <property type="match status" value="1"/>
</dbReference>